<protein>
    <submittedName>
        <fullName evidence="1">Uncharacterized protein</fullName>
    </submittedName>
</protein>
<reference evidence="2" key="1">
    <citation type="journal article" date="2016" name="Nat. Biotechnol.">
        <title>Sequencing wild and cultivated cassava and related species reveals extensive interspecific hybridization and genetic diversity.</title>
        <authorList>
            <person name="Bredeson J.V."/>
            <person name="Lyons J.B."/>
            <person name="Prochnik S.E."/>
            <person name="Wu G.A."/>
            <person name="Ha C.M."/>
            <person name="Edsinger-Gonzales E."/>
            <person name="Grimwood J."/>
            <person name="Schmutz J."/>
            <person name="Rabbi I.Y."/>
            <person name="Egesi C."/>
            <person name="Nauluvula P."/>
            <person name="Lebot V."/>
            <person name="Ndunguru J."/>
            <person name="Mkamilo G."/>
            <person name="Bart R.S."/>
            <person name="Setter T.L."/>
            <person name="Gleadow R.M."/>
            <person name="Kulakow P."/>
            <person name="Ferguson M.E."/>
            <person name="Rounsley S."/>
            <person name="Rokhsar D.S."/>
        </authorList>
    </citation>
    <scope>NUCLEOTIDE SEQUENCE [LARGE SCALE GENOMIC DNA]</scope>
    <source>
        <strain evidence="2">cv. AM560-2</strain>
    </source>
</reference>
<accession>A0ACB7G684</accession>
<dbReference type="Proteomes" id="UP000091857">
    <property type="component" value="Chromosome 16"/>
</dbReference>
<evidence type="ECO:0000313" key="1">
    <source>
        <dbReference type="EMBL" id="KAG8635737.1"/>
    </source>
</evidence>
<evidence type="ECO:0000313" key="2">
    <source>
        <dbReference type="Proteomes" id="UP000091857"/>
    </source>
</evidence>
<proteinExistence type="predicted"/>
<gene>
    <name evidence="1" type="ORF">MANES_16G059225v8</name>
</gene>
<comment type="caution">
    <text evidence="1">The sequence shown here is derived from an EMBL/GenBank/DDBJ whole genome shotgun (WGS) entry which is preliminary data.</text>
</comment>
<organism evidence="1 2">
    <name type="scientific">Manihot esculenta</name>
    <name type="common">Cassava</name>
    <name type="synonym">Jatropha manihot</name>
    <dbReference type="NCBI Taxonomy" id="3983"/>
    <lineage>
        <taxon>Eukaryota</taxon>
        <taxon>Viridiplantae</taxon>
        <taxon>Streptophyta</taxon>
        <taxon>Embryophyta</taxon>
        <taxon>Tracheophyta</taxon>
        <taxon>Spermatophyta</taxon>
        <taxon>Magnoliopsida</taxon>
        <taxon>eudicotyledons</taxon>
        <taxon>Gunneridae</taxon>
        <taxon>Pentapetalae</taxon>
        <taxon>rosids</taxon>
        <taxon>fabids</taxon>
        <taxon>Malpighiales</taxon>
        <taxon>Euphorbiaceae</taxon>
        <taxon>Crotonoideae</taxon>
        <taxon>Manihoteae</taxon>
        <taxon>Manihot</taxon>
    </lineage>
</organism>
<name>A0ACB7G684_MANES</name>
<keyword evidence="2" id="KW-1185">Reference proteome</keyword>
<dbReference type="EMBL" id="CM004402">
    <property type="protein sequence ID" value="KAG8635737.1"/>
    <property type="molecule type" value="Genomic_DNA"/>
</dbReference>
<sequence>MIMRFKRCWCMLGCSICCGRWLSGEKERKKEGKKREVERREHHQRVFELFQNTNLPIG</sequence>